<evidence type="ECO:0000313" key="3">
    <source>
        <dbReference type="Proteomes" id="UP000003146"/>
    </source>
</evidence>
<reference evidence="2 3" key="1">
    <citation type="submission" date="2008-04" db="EMBL/GenBank/DDBJ databases">
        <title>Draft genome sequence of Bacteroides coprocola (DSM 17136).</title>
        <authorList>
            <person name="Sudarsanam P."/>
            <person name="Ley R."/>
            <person name="Guruge J."/>
            <person name="Turnbaugh P.J."/>
            <person name="Mahowald M."/>
            <person name="Liep D."/>
            <person name="Gordon J."/>
        </authorList>
    </citation>
    <scope>NUCLEOTIDE SEQUENCE [LARGE SCALE GENOMIC DNA]</scope>
    <source>
        <strain evidence="2 3">DSM 17136</strain>
    </source>
</reference>
<dbReference type="AlphaFoldDB" id="B3JEM0"/>
<dbReference type="OrthoDB" id="1046362at2"/>
<dbReference type="EMBL" id="ABIY02000035">
    <property type="protein sequence ID" value="EDV02589.1"/>
    <property type="molecule type" value="Genomic_DNA"/>
</dbReference>
<dbReference type="Proteomes" id="UP000003146">
    <property type="component" value="Unassembled WGS sequence"/>
</dbReference>
<keyword evidence="1" id="KW-0472">Membrane</keyword>
<evidence type="ECO:0000313" key="2">
    <source>
        <dbReference type="EMBL" id="EDV02589.1"/>
    </source>
</evidence>
<organism evidence="2 3">
    <name type="scientific">Phocaeicola coprocola DSM 17136</name>
    <dbReference type="NCBI Taxonomy" id="470145"/>
    <lineage>
        <taxon>Bacteria</taxon>
        <taxon>Pseudomonadati</taxon>
        <taxon>Bacteroidota</taxon>
        <taxon>Bacteroidia</taxon>
        <taxon>Bacteroidales</taxon>
        <taxon>Bacteroidaceae</taxon>
        <taxon>Phocaeicola</taxon>
    </lineage>
</organism>
<reference evidence="2 3" key="2">
    <citation type="submission" date="2008-04" db="EMBL/GenBank/DDBJ databases">
        <authorList>
            <person name="Fulton L."/>
            <person name="Clifton S."/>
            <person name="Fulton B."/>
            <person name="Xu J."/>
            <person name="Minx P."/>
            <person name="Pepin K.H."/>
            <person name="Johnson M."/>
            <person name="Thiruvilangam P."/>
            <person name="Bhonagiri V."/>
            <person name="Nash W.E."/>
            <person name="Mardis E.R."/>
            <person name="Wilson R.K."/>
        </authorList>
    </citation>
    <scope>NUCLEOTIDE SEQUENCE [LARGE SCALE GENOMIC DNA]</scope>
    <source>
        <strain evidence="2 3">DSM 17136</strain>
    </source>
</reference>
<accession>B3JEM0</accession>
<sequence>MKNKTLIIIVIITATAAALSLGIYQKRTHQINASLLQIEQLMYERPDSAW</sequence>
<feature type="transmembrane region" description="Helical" evidence="1">
    <location>
        <begin position="6"/>
        <end position="24"/>
    </location>
</feature>
<dbReference type="HOGENOM" id="CLU_3114449_0_0_10"/>
<evidence type="ECO:0000256" key="1">
    <source>
        <dbReference type="SAM" id="Phobius"/>
    </source>
</evidence>
<keyword evidence="1" id="KW-1133">Transmembrane helix</keyword>
<comment type="caution">
    <text evidence="2">The sequence shown here is derived from an EMBL/GenBank/DDBJ whole genome shotgun (WGS) entry which is preliminary data.</text>
</comment>
<protein>
    <submittedName>
        <fullName evidence="2">Uncharacterized protein</fullName>
    </submittedName>
</protein>
<keyword evidence="1" id="KW-0812">Transmembrane</keyword>
<proteinExistence type="predicted"/>
<gene>
    <name evidence="2" type="ORF">BACCOP_00313</name>
</gene>
<name>B3JEM0_9BACT</name>
<dbReference type="STRING" id="470145.BACCOP_00313"/>